<keyword evidence="2" id="KW-1185">Reference proteome</keyword>
<sequence>MSPYRMVYGKACHLPVELQHRAYWAIKRVNSDIDAAGVHRKLQIQELEELRNEAYNNTEIYKGKTKAWHDKQIMRKEFNVSQKVLLFQSRLRLFPGKLQSRWVGPYVVAQVHPYGAIDIQSLATGKYLKVNGQRLKPFLEGFKAIGVEEFELFDPEISNLK</sequence>
<comment type="caution">
    <text evidence="1">The sequence shown here is derived from an EMBL/GenBank/DDBJ whole genome shotgun (WGS) entry which is preliminary data.</text>
</comment>
<evidence type="ECO:0000313" key="2">
    <source>
        <dbReference type="Proteomes" id="UP001443914"/>
    </source>
</evidence>
<evidence type="ECO:0000313" key="1">
    <source>
        <dbReference type="EMBL" id="KAK9672063.1"/>
    </source>
</evidence>
<proteinExistence type="predicted"/>
<dbReference type="Proteomes" id="UP001443914">
    <property type="component" value="Unassembled WGS sequence"/>
</dbReference>
<reference evidence="1" key="1">
    <citation type="submission" date="2024-03" db="EMBL/GenBank/DDBJ databases">
        <title>WGS assembly of Saponaria officinalis var. Norfolk2.</title>
        <authorList>
            <person name="Jenkins J."/>
            <person name="Shu S."/>
            <person name="Grimwood J."/>
            <person name="Barry K."/>
            <person name="Goodstein D."/>
            <person name="Schmutz J."/>
            <person name="Leebens-Mack J."/>
            <person name="Osbourn A."/>
        </authorList>
    </citation>
    <scope>NUCLEOTIDE SEQUENCE [LARGE SCALE GENOMIC DNA]</scope>
    <source>
        <strain evidence="1">JIC</strain>
    </source>
</reference>
<name>A0AAW1H7P7_SAPOF</name>
<dbReference type="EMBL" id="JBDFQZ010000012">
    <property type="protein sequence ID" value="KAK9672063.1"/>
    <property type="molecule type" value="Genomic_DNA"/>
</dbReference>
<gene>
    <name evidence="1" type="ORF">RND81_12G073800</name>
</gene>
<dbReference type="PANTHER" id="PTHR34072">
    <property type="entry name" value="ENZYMATIC POLYPROTEIN-RELATED"/>
    <property type="match status" value="1"/>
</dbReference>
<dbReference type="AlphaFoldDB" id="A0AAW1H7P7"/>
<dbReference type="PANTHER" id="PTHR34072:SF57">
    <property type="entry name" value="RNA-DIRECTED DNA POLYMERASE"/>
    <property type="match status" value="1"/>
</dbReference>
<protein>
    <submittedName>
        <fullName evidence="1">Uncharacterized protein</fullName>
    </submittedName>
</protein>
<organism evidence="1 2">
    <name type="scientific">Saponaria officinalis</name>
    <name type="common">Common soapwort</name>
    <name type="synonym">Lychnis saponaria</name>
    <dbReference type="NCBI Taxonomy" id="3572"/>
    <lineage>
        <taxon>Eukaryota</taxon>
        <taxon>Viridiplantae</taxon>
        <taxon>Streptophyta</taxon>
        <taxon>Embryophyta</taxon>
        <taxon>Tracheophyta</taxon>
        <taxon>Spermatophyta</taxon>
        <taxon>Magnoliopsida</taxon>
        <taxon>eudicotyledons</taxon>
        <taxon>Gunneridae</taxon>
        <taxon>Pentapetalae</taxon>
        <taxon>Caryophyllales</taxon>
        <taxon>Caryophyllaceae</taxon>
        <taxon>Caryophylleae</taxon>
        <taxon>Saponaria</taxon>
    </lineage>
</organism>
<accession>A0AAW1H7P7</accession>